<dbReference type="GO" id="GO:0006271">
    <property type="term" value="P:DNA strand elongation involved in DNA replication"/>
    <property type="evidence" value="ECO:0007669"/>
    <property type="project" value="TreeGrafter"/>
</dbReference>
<sequence>MKFRVEREVLAEAVTWVARGLPARPPVPVLAGILIEASEEGTVTLSAFDYEVSARLTVPAEVSDAGTVLVLGRLLADISRNLPNKPVDVEVHGSKVQVVCGSSRFSLLQMPSDDYPTLPTSPEPSGSIDGHLFTQAVGQVAIAADRGDTLPILTGVRVEIEGDKMTLLATDRYRLAMRELTWNPTDSAASHIVLVPARTLSDTARSLGASGSIDVALGSAAGGDGLVGFEAGSRRTTTRLLDGEYPKVSSIFPSTSETESVVATADLVEAVKRVALVAERNTPVRLRFSEGQVAIEAGTGEDAQASEAVEATLTGPDIEVAFNPGFLLDGLGAVGTEFSRLSFTQPSRPAVLSGQAEIDGEPDTSYRYVIMPVRFAS</sequence>
<keyword evidence="5 10" id="KW-0808">Transferase</keyword>
<feature type="domain" description="DNA polymerase III beta sliding clamp central" evidence="12">
    <location>
        <begin position="128"/>
        <end position="247"/>
    </location>
</feature>
<dbReference type="GO" id="GO:0009360">
    <property type="term" value="C:DNA polymerase III complex"/>
    <property type="evidence" value="ECO:0007669"/>
    <property type="project" value="InterPro"/>
</dbReference>
<comment type="subcellular location">
    <subcellularLocation>
        <location evidence="1 10">Cytoplasm</location>
    </subcellularLocation>
</comment>
<dbReference type="STRING" id="1385519.N801_12430"/>
<feature type="domain" description="DNA polymerase III beta sliding clamp C-terminal" evidence="13">
    <location>
        <begin position="250"/>
        <end position="374"/>
    </location>
</feature>
<dbReference type="GO" id="GO:0003677">
    <property type="term" value="F:DNA binding"/>
    <property type="evidence" value="ECO:0007669"/>
    <property type="project" value="UniProtKB-UniRule"/>
</dbReference>
<keyword evidence="6 10" id="KW-0548">Nucleotidyltransferase</keyword>
<evidence type="ECO:0000313" key="15">
    <source>
        <dbReference type="Proteomes" id="UP000030013"/>
    </source>
</evidence>
<dbReference type="AlphaFoldDB" id="A0A0A0JVN2"/>
<dbReference type="InterPro" id="IPR022637">
    <property type="entry name" value="DNA_polIII_beta_cen"/>
</dbReference>
<protein>
    <recommendedName>
        <fullName evidence="3 10">Beta sliding clamp</fullName>
    </recommendedName>
</protein>
<dbReference type="InterPro" id="IPR022635">
    <property type="entry name" value="DNA_polIII_beta_C"/>
</dbReference>
<dbReference type="GO" id="GO:0008408">
    <property type="term" value="F:3'-5' exonuclease activity"/>
    <property type="evidence" value="ECO:0007669"/>
    <property type="project" value="InterPro"/>
</dbReference>
<evidence type="ECO:0000256" key="5">
    <source>
        <dbReference type="ARBA" id="ARBA00022679"/>
    </source>
</evidence>
<keyword evidence="8 10" id="KW-0239">DNA-directed DNA polymerase</keyword>
<comment type="function">
    <text evidence="10">Confers DNA tethering and processivity to DNA polymerases and other proteins. Acts as a clamp, forming a ring around DNA (a reaction catalyzed by the clamp-loading complex) which diffuses in an ATP-independent manner freely and bidirectionally along dsDNA. Initially characterized for its ability to contact the catalytic subunit of DNA polymerase III (Pol III), a complex, multichain enzyme responsible for most of the replicative synthesis in bacteria; Pol III exhibits 3'-5' exonuclease proofreading activity. The beta chain is required for initiation of replication as well as for processivity of DNA replication.</text>
</comment>
<evidence type="ECO:0000259" key="12">
    <source>
        <dbReference type="Pfam" id="PF02767"/>
    </source>
</evidence>
<keyword evidence="7 10" id="KW-0235">DNA replication</keyword>
<evidence type="ECO:0000256" key="6">
    <source>
        <dbReference type="ARBA" id="ARBA00022695"/>
    </source>
</evidence>
<organism evidence="14 15">
    <name type="scientific">Knoellia aerolata DSM 18566</name>
    <dbReference type="NCBI Taxonomy" id="1385519"/>
    <lineage>
        <taxon>Bacteria</taxon>
        <taxon>Bacillati</taxon>
        <taxon>Actinomycetota</taxon>
        <taxon>Actinomycetes</taxon>
        <taxon>Micrococcales</taxon>
        <taxon>Intrasporangiaceae</taxon>
        <taxon>Knoellia</taxon>
    </lineage>
</organism>
<name>A0A0A0JVN2_9MICO</name>
<evidence type="ECO:0000256" key="4">
    <source>
        <dbReference type="ARBA" id="ARBA00022490"/>
    </source>
</evidence>
<feature type="domain" description="DNA polymerase III beta sliding clamp N-terminal" evidence="11">
    <location>
        <begin position="1"/>
        <end position="119"/>
    </location>
</feature>
<dbReference type="PANTHER" id="PTHR30478">
    <property type="entry name" value="DNA POLYMERASE III SUBUNIT BETA"/>
    <property type="match status" value="1"/>
</dbReference>
<proteinExistence type="inferred from homology"/>
<dbReference type="EMBL" id="AVPL01000032">
    <property type="protein sequence ID" value="KGN40754.1"/>
    <property type="molecule type" value="Genomic_DNA"/>
</dbReference>
<dbReference type="RefSeq" id="WP_035938082.1">
    <property type="nucleotide sequence ID" value="NZ_AVPL01000032.1"/>
</dbReference>
<evidence type="ECO:0000259" key="13">
    <source>
        <dbReference type="Pfam" id="PF02768"/>
    </source>
</evidence>
<dbReference type="Gene3D" id="3.10.150.10">
    <property type="entry name" value="DNA Polymerase III, subunit A, domain 2"/>
    <property type="match status" value="3"/>
</dbReference>
<gene>
    <name evidence="14" type="ORF">N801_12430</name>
</gene>
<dbReference type="Pfam" id="PF00712">
    <property type="entry name" value="DNA_pol3_beta"/>
    <property type="match status" value="1"/>
</dbReference>
<evidence type="ECO:0000256" key="1">
    <source>
        <dbReference type="ARBA" id="ARBA00004496"/>
    </source>
</evidence>
<dbReference type="GO" id="GO:0042802">
    <property type="term" value="F:identical protein binding"/>
    <property type="evidence" value="ECO:0007669"/>
    <property type="project" value="UniProtKB-ARBA"/>
</dbReference>
<keyword evidence="4 10" id="KW-0963">Cytoplasm</keyword>
<comment type="caution">
    <text evidence="14">The sequence shown here is derived from an EMBL/GenBank/DDBJ whole genome shotgun (WGS) entry which is preliminary data.</text>
</comment>
<dbReference type="eggNOG" id="COG0592">
    <property type="taxonomic scope" value="Bacteria"/>
</dbReference>
<dbReference type="Pfam" id="PF02767">
    <property type="entry name" value="DNA_pol3_beta_2"/>
    <property type="match status" value="1"/>
</dbReference>
<dbReference type="Proteomes" id="UP000030013">
    <property type="component" value="Unassembled WGS sequence"/>
</dbReference>
<evidence type="ECO:0000256" key="7">
    <source>
        <dbReference type="ARBA" id="ARBA00022705"/>
    </source>
</evidence>
<reference evidence="14 15" key="1">
    <citation type="submission" date="2013-08" db="EMBL/GenBank/DDBJ databases">
        <title>The genome sequence of Knoellia aerolata.</title>
        <authorList>
            <person name="Zhu W."/>
            <person name="Wang G."/>
        </authorList>
    </citation>
    <scope>NUCLEOTIDE SEQUENCE [LARGE SCALE GENOMIC DNA]</scope>
    <source>
        <strain evidence="14 15">DSM 18566</strain>
    </source>
</reference>
<dbReference type="FunFam" id="3.10.150.10:FF:000005">
    <property type="entry name" value="Beta sliding clamp"/>
    <property type="match status" value="1"/>
</dbReference>
<dbReference type="InterPro" id="IPR046938">
    <property type="entry name" value="DNA_clamp_sf"/>
</dbReference>
<dbReference type="InterPro" id="IPR022634">
    <property type="entry name" value="DNA_polIII_beta_N"/>
</dbReference>
<dbReference type="SUPFAM" id="SSF55979">
    <property type="entry name" value="DNA clamp"/>
    <property type="match status" value="3"/>
</dbReference>
<keyword evidence="15" id="KW-1185">Reference proteome</keyword>
<evidence type="ECO:0000256" key="9">
    <source>
        <dbReference type="ARBA" id="ARBA00023125"/>
    </source>
</evidence>
<comment type="subunit">
    <text evidence="10">Forms a ring-shaped head-to-tail homodimer around DNA.</text>
</comment>
<evidence type="ECO:0000259" key="11">
    <source>
        <dbReference type="Pfam" id="PF00712"/>
    </source>
</evidence>
<dbReference type="GO" id="GO:0003887">
    <property type="term" value="F:DNA-directed DNA polymerase activity"/>
    <property type="evidence" value="ECO:0007669"/>
    <property type="project" value="UniProtKB-UniRule"/>
</dbReference>
<dbReference type="NCBIfam" id="TIGR00663">
    <property type="entry name" value="dnan"/>
    <property type="match status" value="1"/>
</dbReference>
<dbReference type="FunFam" id="3.10.150.10:FF:000001">
    <property type="entry name" value="Beta sliding clamp"/>
    <property type="match status" value="1"/>
</dbReference>
<keyword evidence="9" id="KW-0238">DNA-binding</keyword>
<evidence type="ECO:0000256" key="10">
    <source>
        <dbReference type="PIRNR" id="PIRNR000804"/>
    </source>
</evidence>
<accession>A0A0A0JVN2</accession>
<evidence type="ECO:0000256" key="2">
    <source>
        <dbReference type="ARBA" id="ARBA00010752"/>
    </source>
</evidence>
<evidence type="ECO:0000256" key="3">
    <source>
        <dbReference type="ARBA" id="ARBA00021035"/>
    </source>
</evidence>
<dbReference type="Pfam" id="PF02768">
    <property type="entry name" value="DNA_pol3_beta_3"/>
    <property type="match status" value="1"/>
</dbReference>
<dbReference type="PANTHER" id="PTHR30478:SF0">
    <property type="entry name" value="BETA SLIDING CLAMP"/>
    <property type="match status" value="1"/>
</dbReference>
<dbReference type="CDD" id="cd00140">
    <property type="entry name" value="beta_clamp"/>
    <property type="match status" value="1"/>
</dbReference>
<dbReference type="InterPro" id="IPR001001">
    <property type="entry name" value="DNA_polIII_beta"/>
</dbReference>
<dbReference type="SMART" id="SM00480">
    <property type="entry name" value="POL3Bc"/>
    <property type="match status" value="1"/>
</dbReference>
<evidence type="ECO:0000313" key="14">
    <source>
        <dbReference type="EMBL" id="KGN40754.1"/>
    </source>
</evidence>
<dbReference type="PIRSF" id="PIRSF000804">
    <property type="entry name" value="DNA_pol_III_b"/>
    <property type="match status" value="1"/>
</dbReference>
<dbReference type="OrthoDB" id="468978at2"/>
<dbReference type="GO" id="GO:0005737">
    <property type="term" value="C:cytoplasm"/>
    <property type="evidence" value="ECO:0007669"/>
    <property type="project" value="UniProtKB-SubCell"/>
</dbReference>
<comment type="similarity">
    <text evidence="2 10">Belongs to the beta sliding clamp family.</text>
</comment>
<evidence type="ECO:0000256" key="8">
    <source>
        <dbReference type="ARBA" id="ARBA00022932"/>
    </source>
</evidence>